<dbReference type="FunFam" id="3.30.1180.20:FF:000001">
    <property type="entry name" value="Dihydroxyacetone kinase 1"/>
    <property type="match status" value="1"/>
</dbReference>
<dbReference type="Pfam" id="PF02734">
    <property type="entry name" value="Dak2"/>
    <property type="match status" value="1"/>
</dbReference>
<evidence type="ECO:0000256" key="3">
    <source>
        <dbReference type="ARBA" id="ARBA00008757"/>
    </source>
</evidence>
<feature type="binding site" evidence="12">
    <location>
        <position position="107"/>
    </location>
    <ligand>
        <name>substrate</name>
    </ligand>
</feature>
<accession>A0A5N5QRS2</accession>
<keyword evidence="7" id="KW-0319">Glycerol metabolism</keyword>
<dbReference type="EMBL" id="SSOP01000020">
    <property type="protein sequence ID" value="KAB5594462.1"/>
    <property type="molecule type" value="Genomic_DNA"/>
</dbReference>
<feature type="domain" description="DhaK" evidence="15">
    <location>
        <begin position="11"/>
        <end position="358"/>
    </location>
</feature>
<dbReference type="FunFam" id="3.40.50.10440:FF:000001">
    <property type="entry name" value="Dihydroxyacetone kinase, DhaK subunit"/>
    <property type="match status" value="1"/>
</dbReference>
<feature type="compositionally biased region" description="Basic and acidic residues" evidence="13">
    <location>
        <begin position="681"/>
        <end position="695"/>
    </location>
</feature>
<comment type="catalytic activity">
    <reaction evidence="10">
        <text>dihydroxyacetone + ATP = dihydroxyacetone phosphate + ADP + H(+)</text>
        <dbReference type="Rhea" id="RHEA:15773"/>
        <dbReference type="ChEBI" id="CHEBI:15378"/>
        <dbReference type="ChEBI" id="CHEBI:16016"/>
        <dbReference type="ChEBI" id="CHEBI:30616"/>
        <dbReference type="ChEBI" id="CHEBI:57642"/>
        <dbReference type="ChEBI" id="CHEBI:456216"/>
        <dbReference type="EC" id="2.7.1.29"/>
    </reaction>
</comment>
<comment type="catalytic activity">
    <reaction evidence="9">
        <text>D-glyceraldehyde + ATP = D-glyceraldehyde 3-phosphate + ADP + H(+)</text>
        <dbReference type="Rhea" id="RHEA:13941"/>
        <dbReference type="ChEBI" id="CHEBI:15378"/>
        <dbReference type="ChEBI" id="CHEBI:17378"/>
        <dbReference type="ChEBI" id="CHEBI:30616"/>
        <dbReference type="ChEBI" id="CHEBI:59776"/>
        <dbReference type="ChEBI" id="CHEBI:456216"/>
        <dbReference type="EC" id="2.7.1.28"/>
    </reaction>
</comment>
<dbReference type="GO" id="GO:0005829">
    <property type="term" value="C:cytosol"/>
    <property type="evidence" value="ECO:0007669"/>
    <property type="project" value="TreeGrafter"/>
</dbReference>
<keyword evidence="6 16" id="KW-0418">Kinase</keyword>
<name>A0A5N5QRS2_9AGAM</name>
<dbReference type="InterPro" id="IPR004007">
    <property type="entry name" value="DhaL_dom"/>
</dbReference>
<keyword evidence="8" id="KW-0067">ATP-binding</keyword>
<evidence type="ECO:0000259" key="15">
    <source>
        <dbReference type="PROSITE" id="PS51481"/>
    </source>
</evidence>
<dbReference type="PROSITE" id="PS51480">
    <property type="entry name" value="DHAL"/>
    <property type="match status" value="1"/>
</dbReference>
<feature type="binding site" evidence="12">
    <location>
        <begin position="56"/>
        <end position="59"/>
    </location>
    <ligand>
        <name>substrate</name>
    </ligand>
</feature>
<keyword evidence="5" id="KW-0547">Nucleotide-binding</keyword>
<feature type="region of interest" description="Disordered" evidence="13">
    <location>
        <begin position="635"/>
        <end position="723"/>
    </location>
</feature>
<dbReference type="PANTHER" id="PTHR28629">
    <property type="entry name" value="TRIOKINASE/FMN CYCLASE"/>
    <property type="match status" value="1"/>
</dbReference>
<evidence type="ECO:0000256" key="6">
    <source>
        <dbReference type="ARBA" id="ARBA00022777"/>
    </source>
</evidence>
<comment type="caution">
    <text evidence="16">The sequence shown here is derived from an EMBL/GenBank/DDBJ whole genome shotgun (WGS) entry which is preliminary data.</text>
</comment>
<evidence type="ECO:0000256" key="4">
    <source>
        <dbReference type="ARBA" id="ARBA00022679"/>
    </source>
</evidence>
<evidence type="ECO:0000256" key="1">
    <source>
        <dbReference type="ARBA" id="ARBA00003264"/>
    </source>
</evidence>
<organism evidence="16 17">
    <name type="scientific">Ceratobasidium theobromae</name>
    <dbReference type="NCBI Taxonomy" id="1582974"/>
    <lineage>
        <taxon>Eukaryota</taxon>
        <taxon>Fungi</taxon>
        <taxon>Dikarya</taxon>
        <taxon>Basidiomycota</taxon>
        <taxon>Agaricomycotina</taxon>
        <taxon>Agaricomycetes</taxon>
        <taxon>Cantharellales</taxon>
        <taxon>Ceratobasidiaceae</taxon>
        <taxon>Ceratobasidium</taxon>
    </lineage>
</organism>
<dbReference type="InterPro" id="IPR004006">
    <property type="entry name" value="DhaK_dom"/>
</dbReference>
<proteinExistence type="inferred from homology"/>
<dbReference type="GO" id="GO:0050354">
    <property type="term" value="F:triokinase activity"/>
    <property type="evidence" value="ECO:0007669"/>
    <property type="project" value="UniProtKB-EC"/>
</dbReference>
<dbReference type="PROSITE" id="PS51481">
    <property type="entry name" value="DHAK"/>
    <property type="match status" value="1"/>
</dbReference>
<feature type="binding site" evidence="12">
    <location>
        <position position="112"/>
    </location>
    <ligand>
        <name>substrate</name>
    </ligand>
</feature>
<feature type="compositionally biased region" description="Low complexity" evidence="13">
    <location>
        <begin position="356"/>
        <end position="366"/>
    </location>
</feature>
<comment type="similarity">
    <text evidence="3">Belongs to the dihydroxyacetone kinase (DAK) family.</text>
</comment>
<sequence>MSALHKHVVSSPTSLVVDALHGVASTNPAATVDDQHKVLYLSEPDRSRVALISGGGAGHEPAHAGFVGQGMLTAAVCGDVFASPNANQVKRALKLVENEKGTLMVVKSYTGDILNFGLAREQYCAANPSKIHSLKFVIVGDDVSVGKQQGEIVGRRGLAGTVLVYKIAGALAQQGGSLDEVHGIAQFVADRLGTIAVGLEHCHVPGSEVVGSHLKDDEIEVGMGIHNEPGHSRVSPVPPLSDLVDRLLGYLFATPQTDADRAFLPWPEKGISGSCVLLVNNLGGLSTLELSSVANTVGAKVQEAGVTVERMLVGTYMTSLNMPGFSITLLLLPQQGDGAITKDRILQLLDAPAKTPAWTWTSTSPPKKSDPKPSHSNDGELGQAGTGNNAPVSEQFTESIRRACNALIQAEPEITCMDQIAGDGDCGTTLKTGAEAVLDALSKPGFASSGAVGAIGQIGGIVGDAMGGTSGALYSSIYLSALAQGLQSASASGSTEPTRGQYADAANFALERLYTYTRARPPSRTLVDPLSAFIESLKDPDVRLDQAFEAAHRAAENTKSLPARAGRAAYVNVEAVKAHPALHAYLHITPYDYTTLRIPILVMHTIARASSFGPLSSGSGALAYPYHHQPASFGATHKSLSEPCTPSEPSSPLSTAGTGPSVPPTPMRTPSGSQVPPARGCLKEPTKEFVTKAEPAEAQSQPPVPPPGRHAPGARQRPKMKLERVPTSAIARIQMSEGVEPHMVTEGGNGINPGARGKCKERVPTPYVKSDKASWLSDGEE</sequence>
<dbReference type="PANTHER" id="PTHR28629:SF14">
    <property type="entry name" value="DIHYDROXYACETONE KINASE 1"/>
    <property type="match status" value="1"/>
</dbReference>
<evidence type="ECO:0000313" key="17">
    <source>
        <dbReference type="Proteomes" id="UP000383932"/>
    </source>
</evidence>
<gene>
    <name evidence="16" type="ORF">CTheo_2093</name>
</gene>
<comment type="function">
    <text evidence="1">Catalyzes both the phosphorylation of dihydroxyacetone and of glyceraldehyde.</text>
</comment>
<feature type="region of interest" description="Disordered" evidence="13">
    <location>
        <begin position="735"/>
        <end position="781"/>
    </location>
</feature>
<feature type="compositionally biased region" description="Basic and acidic residues" evidence="13">
    <location>
        <begin position="367"/>
        <end position="378"/>
    </location>
</feature>
<dbReference type="Gene3D" id="3.30.1180.20">
    <property type="entry name" value="Dihydroxyacetone kinase, domain 2"/>
    <property type="match status" value="1"/>
</dbReference>
<protein>
    <submittedName>
        <fullName evidence="16">Dihydroxyacetone kinase</fullName>
    </submittedName>
</protein>
<dbReference type="Pfam" id="PF02733">
    <property type="entry name" value="Dak1"/>
    <property type="match status" value="1"/>
</dbReference>
<dbReference type="AlphaFoldDB" id="A0A5N5QRS2"/>
<dbReference type="InterPro" id="IPR012734">
    <property type="entry name" value="DhaK_ATP"/>
</dbReference>
<dbReference type="OrthoDB" id="1724672at2759"/>
<dbReference type="Proteomes" id="UP000383932">
    <property type="component" value="Unassembled WGS sequence"/>
</dbReference>
<evidence type="ECO:0000256" key="7">
    <source>
        <dbReference type="ARBA" id="ARBA00022798"/>
    </source>
</evidence>
<evidence type="ECO:0000256" key="9">
    <source>
        <dbReference type="ARBA" id="ARBA00047974"/>
    </source>
</evidence>
<evidence type="ECO:0000256" key="12">
    <source>
        <dbReference type="PIRSR" id="PIRSR612734-2"/>
    </source>
</evidence>
<dbReference type="InterPro" id="IPR036117">
    <property type="entry name" value="DhaL_dom_sf"/>
</dbReference>
<evidence type="ECO:0000256" key="8">
    <source>
        <dbReference type="ARBA" id="ARBA00022840"/>
    </source>
</evidence>
<comment type="pathway">
    <text evidence="2">Polyol metabolism; glycerol fermentation; glycerone phosphate from glycerol (oxidative route): step 2/2.</text>
</comment>
<dbReference type="NCBIfam" id="TIGR02361">
    <property type="entry name" value="dak_ATP"/>
    <property type="match status" value="1"/>
</dbReference>
<keyword evidence="4" id="KW-0808">Transferase</keyword>
<dbReference type="GO" id="GO:0019588">
    <property type="term" value="P:anaerobic glycerol catabolic process"/>
    <property type="evidence" value="ECO:0007669"/>
    <property type="project" value="UniProtKB-UniPathway"/>
</dbReference>
<dbReference type="GO" id="GO:0005524">
    <property type="term" value="F:ATP binding"/>
    <property type="evidence" value="ECO:0007669"/>
    <property type="project" value="UniProtKB-KW"/>
</dbReference>
<evidence type="ECO:0000256" key="11">
    <source>
        <dbReference type="PIRSR" id="PIRSR612734-1"/>
    </source>
</evidence>
<evidence type="ECO:0000313" key="16">
    <source>
        <dbReference type="EMBL" id="KAB5594462.1"/>
    </source>
</evidence>
<evidence type="ECO:0000259" key="14">
    <source>
        <dbReference type="PROSITE" id="PS51480"/>
    </source>
</evidence>
<dbReference type="SUPFAM" id="SSF101473">
    <property type="entry name" value="DhaL-like"/>
    <property type="match status" value="1"/>
</dbReference>
<feature type="active site" description="Tele-hemiaminal-histidine intermediate" evidence="11">
    <location>
        <position position="226"/>
    </location>
</feature>
<feature type="domain" description="DhaL" evidence="14">
    <location>
        <begin position="394"/>
        <end position="587"/>
    </location>
</feature>
<dbReference type="SMART" id="SM01120">
    <property type="entry name" value="Dak2"/>
    <property type="match status" value="1"/>
</dbReference>
<evidence type="ECO:0000256" key="5">
    <source>
        <dbReference type="ARBA" id="ARBA00022741"/>
    </source>
</evidence>
<feature type="compositionally biased region" description="Low complexity" evidence="13">
    <location>
        <begin position="641"/>
        <end position="655"/>
    </location>
</feature>
<dbReference type="Gene3D" id="3.40.50.10440">
    <property type="entry name" value="Dihydroxyacetone kinase, domain 1"/>
    <property type="match status" value="1"/>
</dbReference>
<evidence type="ECO:0000256" key="2">
    <source>
        <dbReference type="ARBA" id="ARBA00004778"/>
    </source>
</evidence>
<evidence type="ECO:0000256" key="13">
    <source>
        <dbReference type="SAM" id="MobiDB-lite"/>
    </source>
</evidence>
<dbReference type="GO" id="GO:0004371">
    <property type="term" value="F:glycerone kinase activity"/>
    <property type="evidence" value="ECO:0007669"/>
    <property type="project" value="UniProtKB-EC"/>
</dbReference>
<dbReference type="InterPro" id="IPR050861">
    <property type="entry name" value="Dihydroxyacetone_Kinase"/>
</dbReference>
<dbReference type="UniPathway" id="UPA00617">
    <property type="reaction ID" value="UER00669"/>
</dbReference>
<evidence type="ECO:0000256" key="10">
    <source>
        <dbReference type="ARBA" id="ARBA00048898"/>
    </source>
</evidence>
<dbReference type="Gene3D" id="1.25.40.340">
    <property type="match status" value="1"/>
</dbReference>
<dbReference type="SUPFAM" id="SSF82549">
    <property type="entry name" value="DAK1/DegV-like"/>
    <property type="match status" value="1"/>
</dbReference>
<keyword evidence="17" id="KW-1185">Reference proteome</keyword>
<reference evidence="16 17" key="1">
    <citation type="journal article" date="2019" name="Fungal Biol. Biotechnol.">
        <title>Draft genome sequence of fastidious pathogen Ceratobasidium theobromae, which causes vascular-streak dieback in Theobroma cacao.</title>
        <authorList>
            <person name="Ali S.S."/>
            <person name="Asman A."/>
            <person name="Shao J."/>
            <person name="Firmansyah A.P."/>
            <person name="Susilo A.W."/>
            <person name="Rosmana A."/>
            <person name="McMahon P."/>
            <person name="Junaid M."/>
            <person name="Guest D."/>
            <person name="Kheng T.Y."/>
            <person name="Meinhardt L.W."/>
            <person name="Bailey B.A."/>
        </authorList>
    </citation>
    <scope>NUCLEOTIDE SEQUENCE [LARGE SCALE GENOMIC DNA]</scope>
    <source>
        <strain evidence="16 17">CT2</strain>
    </source>
</reference>
<feature type="region of interest" description="Disordered" evidence="13">
    <location>
        <begin position="356"/>
        <end position="391"/>
    </location>
</feature>